<keyword evidence="2" id="KW-1185">Reference proteome</keyword>
<evidence type="ECO:0000313" key="1">
    <source>
        <dbReference type="EMBL" id="SNT14527.1"/>
    </source>
</evidence>
<sequence length="131" mass="14725">MNRIRIVFFISVLTLISCNKKTTGNSVSNEYADCDWNASKNYALCTSEIESNLKDNNPKGLEYKILDKNNNVIKQGTVDRGSVSWLDDGAIQITRIPGNISEDMDKDDFVEVYKISSDSTISKKAYLESKN</sequence>
<dbReference type="EMBL" id="FZPD01000004">
    <property type="protein sequence ID" value="SNT14527.1"/>
    <property type="molecule type" value="Genomic_DNA"/>
</dbReference>
<dbReference type="RefSeq" id="WP_089357205.1">
    <property type="nucleotide sequence ID" value="NZ_FZPD01000004.1"/>
</dbReference>
<dbReference type="AlphaFoldDB" id="A0A239K823"/>
<dbReference type="PROSITE" id="PS51257">
    <property type="entry name" value="PROKAR_LIPOPROTEIN"/>
    <property type="match status" value="1"/>
</dbReference>
<proteinExistence type="predicted"/>
<reference evidence="1 2" key="1">
    <citation type="submission" date="2017-06" db="EMBL/GenBank/DDBJ databases">
        <authorList>
            <person name="Kim H.J."/>
            <person name="Triplett B.A."/>
        </authorList>
    </citation>
    <scope>NUCLEOTIDE SEQUENCE [LARGE SCALE GENOMIC DNA]</scope>
    <source>
        <strain evidence="1 2">DSM 19307</strain>
    </source>
</reference>
<accession>A0A239K823</accession>
<evidence type="ECO:0008006" key="3">
    <source>
        <dbReference type="Google" id="ProtNLM"/>
    </source>
</evidence>
<protein>
    <recommendedName>
        <fullName evidence="3">Lipoprotein</fullName>
    </recommendedName>
</protein>
<organism evidence="1 2">
    <name type="scientific">Ekhidna lutea</name>
    <dbReference type="NCBI Taxonomy" id="447679"/>
    <lineage>
        <taxon>Bacteria</taxon>
        <taxon>Pseudomonadati</taxon>
        <taxon>Bacteroidota</taxon>
        <taxon>Cytophagia</taxon>
        <taxon>Cytophagales</taxon>
        <taxon>Reichenbachiellaceae</taxon>
        <taxon>Ekhidna</taxon>
    </lineage>
</organism>
<dbReference type="Proteomes" id="UP000198393">
    <property type="component" value="Unassembled WGS sequence"/>
</dbReference>
<gene>
    <name evidence="1" type="ORF">SAMN05421640_2500</name>
</gene>
<name>A0A239K823_EKHLU</name>
<evidence type="ECO:0000313" key="2">
    <source>
        <dbReference type="Proteomes" id="UP000198393"/>
    </source>
</evidence>